<reference evidence="2" key="1">
    <citation type="submission" date="2016-12" db="EMBL/GenBank/DDBJ databases">
        <title>The genomes of Aspergillus section Nigri reveals drivers in fungal speciation.</title>
        <authorList>
            <consortium name="DOE Joint Genome Institute"/>
            <person name="Vesth T.C."/>
            <person name="Nybo J."/>
            <person name="Theobald S."/>
            <person name="Brandl J."/>
            <person name="Frisvad J.C."/>
            <person name="Nielsen K.F."/>
            <person name="Lyhne E.K."/>
            <person name="Kogle M.E."/>
            <person name="Kuo A."/>
            <person name="Riley R."/>
            <person name="Clum A."/>
            <person name="Nolan M."/>
            <person name="Lipzen A."/>
            <person name="Salamov A."/>
            <person name="Henrissat B."/>
            <person name="Wiebenga A."/>
            <person name="De vries R.P."/>
            <person name="Grigoriev I.V."/>
            <person name="Mortensen U.H."/>
            <person name="Andersen M.R."/>
            <person name="Baker S.E."/>
        </authorList>
    </citation>
    <scope>NUCLEOTIDE SEQUENCE</scope>
    <source>
        <strain evidence="2">CBS 122712</strain>
    </source>
</reference>
<evidence type="ECO:0000313" key="3">
    <source>
        <dbReference type="Proteomes" id="UP000246171"/>
    </source>
</evidence>
<gene>
    <name evidence="2" type="ORF">BO83DRAFT_120038</name>
</gene>
<keyword evidence="3" id="KW-1185">Reference proteome</keyword>
<dbReference type="AlphaFoldDB" id="A0A317UVI7"/>
<evidence type="ECO:0008006" key="4">
    <source>
        <dbReference type="Google" id="ProtNLM"/>
    </source>
</evidence>
<keyword evidence="1" id="KW-0732">Signal</keyword>
<feature type="chain" id="PRO_5016238210" description="Secreted protein" evidence="1">
    <location>
        <begin position="26"/>
        <end position="118"/>
    </location>
</feature>
<organism evidence="2 3">
    <name type="scientific">Aspergillus eucalypticola (strain CBS 122712 / IBT 29274)</name>
    <dbReference type="NCBI Taxonomy" id="1448314"/>
    <lineage>
        <taxon>Eukaryota</taxon>
        <taxon>Fungi</taxon>
        <taxon>Dikarya</taxon>
        <taxon>Ascomycota</taxon>
        <taxon>Pezizomycotina</taxon>
        <taxon>Eurotiomycetes</taxon>
        <taxon>Eurotiomycetidae</taxon>
        <taxon>Eurotiales</taxon>
        <taxon>Aspergillaceae</taxon>
        <taxon>Aspergillus</taxon>
        <taxon>Aspergillus subgen. Circumdati</taxon>
    </lineage>
</organism>
<protein>
    <recommendedName>
        <fullName evidence="4">Secreted protein</fullName>
    </recommendedName>
</protein>
<feature type="signal peptide" evidence="1">
    <location>
        <begin position="1"/>
        <end position="25"/>
    </location>
</feature>
<evidence type="ECO:0000313" key="2">
    <source>
        <dbReference type="EMBL" id="PWY65461.1"/>
    </source>
</evidence>
<evidence type="ECO:0000256" key="1">
    <source>
        <dbReference type="SAM" id="SignalP"/>
    </source>
</evidence>
<proteinExistence type="predicted"/>
<dbReference type="RefSeq" id="XP_025384516.1">
    <property type="nucleotide sequence ID" value="XM_025526010.1"/>
</dbReference>
<dbReference type="VEuPathDB" id="FungiDB:BO83DRAFT_120038"/>
<dbReference type="EMBL" id="MSFU01000027">
    <property type="protein sequence ID" value="PWY65461.1"/>
    <property type="molecule type" value="Genomic_DNA"/>
</dbReference>
<accession>A0A317UVI7</accession>
<dbReference type="Proteomes" id="UP000246171">
    <property type="component" value="Unassembled WGS sequence"/>
</dbReference>
<name>A0A317UVI7_ASPEC</name>
<sequence length="118" mass="13315">MVHGASARVELACTLLVWMVIKKQSVLLTSPPPRVLIFSRPNDPWQDFGPACASDCAKPMEKPTAADVPYDWHSCLSFRNCAVIQRLRAVDRVVHYFTRIRGTPRQSFARCNPTRQGC</sequence>
<comment type="caution">
    <text evidence="2">The sequence shown here is derived from an EMBL/GenBank/DDBJ whole genome shotgun (WGS) entry which is preliminary data.</text>
</comment>
<dbReference type="GeneID" id="37047972"/>